<feature type="region of interest" description="Disordered" evidence="1">
    <location>
        <begin position="1"/>
        <end position="42"/>
    </location>
</feature>
<feature type="region of interest" description="Disordered" evidence="1">
    <location>
        <begin position="204"/>
        <end position="227"/>
    </location>
</feature>
<feature type="region of interest" description="Disordered" evidence="1">
    <location>
        <begin position="72"/>
        <end position="103"/>
    </location>
</feature>
<organism evidence="2 3">
    <name type="scientific">Angiostrongylus cantonensis</name>
    <name type="common">Rat lungworm</name>
    <dbReference type="NCBI Taxonomy" id="6313"/>
    <lineage>
        <taxon>Eukaryota</taxon>
        <taxon>Metazoa</taxon>
        <taxon>Ecdysozoa</taxon>
        <taxon>Nematoda</taxon>
        <taxon>Chromadorea</taxon>
        <taxon>Rhabditida</taxon>
        <taxon>Rhabditina</taxon>
        <taxon>Rhabditomorpha</taxon>
        <taxon>Strongyloidea</taxon>
        <taxon>Metastrongylidae</taxon>
        <taxon>Angiostrongylus</taxon>
    </lineage>
</organism>
<protein>
    <submittedName>
        <fullName evidence="3">Condensin complex subunit 2</fullName>
    </submittedName>
</protein>
<dbReference type="Proteomes" id="UP000035642">
    <property type="component" value="Unassembled WGS sequence"/>
</dbReference>
<feature type="region of interest" description="Disordered" evidence="1">
    <location>
        <begin position="901"/>
        <end position="940"/>
    </location>
</feature>
<sequence>MRDDIGLGPNVSRRRAKIVKNEEHRESRGSVSGGDSSDDFCLPVKRGRVLKNKSHRKLSSYTSIKSELLVEKRKPRKTPLGKPKAPKSSARHDDCEDEEDPESNMSARILDVIAALNGGKRTKVGIANCFENSTALDYIDVCLKESENMQEVALALAIATDVYSFRVDRTHNDAQETRYTFIRGKSDAEKAMLLAADENCENTKEKRRRRKVERDSEARKEPEIEQDGCDLNNVHQSEWLGVSDSDTFDQTFGLKFPLKGGCLQHWSFTQEFLERIQSRQLDIRKTRRASFGSLVNFAMIANALRKEPTIWEHYLLEDNPRLYKTGQYLKTGDMTGYVFQERPFYHHFDPEKESADDPREMFSFVEKNADKTLYTFKKPPKGTALARLAPFIRVPVNKYANPRNRKIEDIYFKEDIDVKPSPETVNNCDLLRFTENAWHHLDTHDLCAADFASINFDFSTIESAESFVVELSEDEVIFADNNGKSLLVRLNDRREEVLADSAKPNGELEQTARYRSGNIVKKCSSTIARLTRAIEEEKIDEEDLKEWRTSRFLETIGSPEGRSLLEGRHDQFSEVCTSSNSKNGELQKRREMVASIVGAGREAFDWLVSETTILSDIPHVLKRGIHPDIRHVDAIYHMKVFKFKVTVEQAHESLRQAERIGIGMTPEELAVLKQKCFRPGRYNGIRDSGEVSRFYRTDPWSSETATISFSEHYFGSRNYPKLEGALLQLRNDIQEAAKKIPSTSSYYATNSAKAISYDQESWPRRLNEAISLFHSYMDKCEGKSLCNRRPLPKLPERSYNSHCQSKSARVLIPKMGCSTNNSVEEEPANDACMRQMDKNNGVPVADAQEEYYCNGNNSDDNDGGGDAGSISSFIYPDDACPGVEEEIRAIRHRSVCKTATPANSLGNVENDAGRKSRTKIDNVEQPPKKREKKVKPEPEMKVESLETGYFTKCDVHSSVALTDRFTIADPRLLTRSEDKIFMRRKPFTRGSLSEYKFEDFVKPGLLHKGCYPGVKLEVDESVYNVEKKFSGTLTRSSTAEESRCNMVTPDTELDVCDAWLTTFGGFRGFPAGPVVGIKLSKSECIDPNMDDSFNDSIYYPSSTSSKKDRFNDIRPDEFKAIGIYVKNLLPNKDFYAMTEEERAAAVAAEFEAIDALGPKKEDDYLVTGLDFRCPIVSYHLNTAKMKRAMKSILSNPLLAYDKVLYSRRALLARCRAVERNKNQEFGPEVYFKRLDRTLDNSLGPVAEKMLERCNPMDITALDPVDVLDAVSYRNLEDVNVKEEPKNRCQPSNGGVEESMRQFAAEVRQADFKVQGLHTFSSVMHCLPRRMGDTGKHVNVANALAVTLYMCNENTLTLLQERVNTRDKNVSVKTAEPWMGNFIITNAVDNGVFND</sequence>
<keyword evidence="2" id="KW-1185">Reference proteome</keyword>
<evidence type="ECO:0000313" key="3">
    <source>
        <dbReference type="WBParaSite" id="ACAC_0000205801-mRNA-1"/>
    </source>
</evidence>
<name>A0A158P773_ANGCA</name>
<evidence type="ECO:0000313" key="2">
    <source>
        <dbReference type="Proteomes" id="UP000035642"/>
    </source>
</evidence>
<accession>A0A158P773</accession>
<dbReference type="WBParaSite" id="ACAC_0000205801-mRNA-1">
    <property type="protein sequence ID" value="ACAC_0000205801-mRNA-1"/>
    <property type="gene ID" value="ACAC_0000205801"/>
</dbReference>
<feature type="compositionally biased region" description="Basic and acidic residues" evidence="1">
    <location>
        <begin position="212"/>
        <end position="223"/>
    </location>
</feature>
<feature type="compositionally biased region" description="Basic and acidic residues" evidence="1">
    <location>
        <begin position="19"/>
        <end position="28"/>
    </location>
</feature>
<evidence type="ECO:0000256" key="1">
    <source>
        <dbReference type="SAM" id="MobiDB-lite"/>
    </source>
</evidence>
<proteinExistence type="predicted"/>
<feature type="compositionally biased region" description="Basic and acidic residues" evidence="1">
    <location>
        <begin position="911"/>
        <end position="940"/>
    </location>
</feature>
<reference evidence="2" key="1">
    <citation type="submission" date="2012-09" db="EMBL/GenBank/DDBJ databases">
        <authorList>
            <person name="Martin A.A."/>
        </authorList>
    </citation>
    <scope>NUCLEOTIDE SEQUENCE</scope>
</reference>
<reference evidence="3" key="2">
    <citation type="submission" date="2016-04" db="UniProtKB">
        <authorList>
            <consortium name="WormBaseParasite"/>
        </authorList>
    </citation>
    <scope>IDENTIFICATION</scope>
</reference>